<organism evidence="2 3">
    <name type="scientific">Thalassobaculum litoreum DSM 18839</name>
    <dbReference type="NCBI Taxonomy" id="1123362"/>
    <lineage>
        <taxon>Bacteria</taxon>
        <taxon>Pseudomonadati</taxon>
        <taxon>Pseudomonadota</taxon>
        <taxon>Alphaproteobacteria</taxon>
        <taxon>Rhodospirillales</taxon>
        <taxon>Thalassobaculaceae</taxon>
        <taxon>Thalassobaculum</taxon>
    </lineage>
</organism>
<dbReference type="Pfam" id="PF22741">
    <property type="entry name" value="PTP-NADK"/>
    <property type="match status" value="1"/>
</dbReference>
<dbReference type="Proteomes" id="UP000198615">
    <property type="component" value="Unassembled WGS sequence"/>
</dbReference>
<dbReference type="InterPro" id="IPR000387">
    <property type="entry name" value="Tyr_Pase_dom"/>
</dbReference>
<comment type="caution">
    <text evidence="2">The sequence shown here is derived from an EMBL/GenBank/DDBJ whole genome shotgun (WGS) entry which is preliminary data.</text>
</comment>
<dbReference type="AlphaFoldDB" id="A0A8G2BLY7"/>
<dbReference type="PROSITE" id="PS50056">
    <property type="entry name" value="TYR_PHOSPHATASE_2"/>
    <property type="match status" value="1"/>
</dbReference>
<reference evidence="2 3" key="1">
    <citation type="submission" date="2016-10" db="EMBL/GenBank/DDBJ databases">
        <authorList>
            <person name="Varghese N."/>
            <person name="Submissions S."/>
        </authorList>
    </citation>
    <scope>NUCLEOTIDE SEQUENCE [LARGE SCALE GENOMIC DNA]</scope>
    <source>
        <strain evidence="2 3">DSM 18839</strain>
    </source>
</reference>
<evidence type="ECO:0000313" key="2">
    <source>
        <dbReference type="EMBL" id="SDG03298.1"/>
    </source>
</evidence>
<evidence type="ECO:0000259" key="1">
    <source>
        <dbReference type="PROSITE" id="PS50056"/>
    </source>
</evidence>
<dbReference type="RefSeq" id="WP_245701987.1">
    <property type="nucleotide sequence ID" value="NZ_FNBW01000009.1"/>
</dbReference>
<dbReference type="InterPro" id="IPR029021">
    <property type="entry name" value="Prot-tyrosine_phosphatase-like"/>
</dbReference>
<proteinExistence type="predicted"/>
<gene>
    <name evidence="2" type="ORF">SAMN05660686_03126</name>
</gene>
<dbReference type="InterPro" id="IPR055214">
    <property type="entry name" value="PTP-NADK"/>
</dbReference>
<accession>A0A8G2BLY7</accession>
<protein>
    <submittedName>
        <fullName evidence="2">Protein tyrosine/serine phosphatase</fullName>
    </submittedName>
</protein>
<evidence type="ECO:0000313" key="3">
    <source>
        <dbReference type="Proteomes" id="UP000198615"/>
    </source>
</evidence>
<dbReference type="SUPFAM" id="SSF52799">
    <property type="entry name" value="(Phosphotyrosine protein) phosphatases II"/>
    <property type="match status" value="1"/>
</dbReference>
<keyword evidence="3" id="KW-1185">Reference proteome</keyword>
<name>A0A8G2BLY7_9PROT</name>
<dbReference type="PROSITE" id="PS00383">
    <property type="entry name" value="TYR_PHOSPHATASE_1"/>
    <property type="match status" value="1"/>
</dbReference>
<dbReference type="InterPro" id="IPR016130">
    <property type="entry name" value="Tyr_Pase_AS"/>
</dbReference>
<feature type="domain" description="Tyrosine specific protein phosphatases" evidence="1">
    <location>
        <begin position="125"/>
        <end position="175"/>
    </location>
</feature>
<dbReference type="EMBL" id="FNBW01000009">
    <property type="protein sequence ID" value="SDG03298.1"/>
    <property type="molecule type" value="Genomic_DNA"/>
</dbReference>
<dbReference type="Gene3D" id="3.90.190.10">
    <property type="entry name" value="Protein tyrosine phosphatase superfamily"/>
    <property type="match status" value="1"/>
</dbReference>
<sequence length="227" mass="26154">MVDLPKIADMPDALDAAARRAAWWNLMLVDHGFLRAVFLNKRKVDDDLWRAAQPSPTHLRKAKMDGFKTILNLRGPRDDGPYTLERQACAELGLTLVDFPIRSRSALDRPTLLAAIDIWKTLEYPVLMHCKSGADRTGFMATLYLWQHKGVPLRRAMDHLSLRYGHIRQAKTGVIDFFYEQYLKAEEQTGIGFRAWVETVYDRDALNAAFKENWAAKILVDRILRRE</sequence>